<comment type="caution">
    <text evidence="1">The sequence shown here is derived from an EMBL/GenBank/DDBJ whole genome shotgun (WGS) entry which is preliminary data.</text>
</comment>
<proteinExistence type="predicted"/>
<protein>
    <submittedName>
        <fullName evidence="1">Uncharacterized protein</fullName>
    </submittedName>
</protein>
<gene>
    <name evidence="1" type="ORF">E0485_14655</name>
</gene>
<evidence type="ECO:0000313" key="2">
    <source>
        <dbReference type="Proteomes" id="UP000295418"/>
    </source>
</evidence>
<dbReference type="EMBL" id="SKFG01000014">
    <property type="protein sequence ID" value="TCZ76084.1"/>
    <property type="molecule type" value="Genomic_DNA"/>
</dbReference>
<dbReference type="AlphaFoldDB" id="A0A4R4E8H1"/>
<evidence type="ECO:0000313" key="1">
    <source>
        <dbReference type="EMBL" id="TCZ76084.1"/>
    </source>
</evidence>
<keyword evidence="2" id="KW-1185">Reference proteome</keyword>
<sequence length="81" mass="9458">MNCARNNKKRLYNMAIDERNDLEIRYAAASKLQELNLARINSDKVRSLYLDGFTSWEIARELGEKHQLICGIIVKNDKWGM</sequence>
<organism evidence="1 2">
    <name type="scientific">Paenibacillus albiflavus</name>
    <dbReference type="NCBI Taxonomy" id="2545760"/>
    <lineage>
        <taxon>Bacteria</taxon>
        <taxon>Bacillati</taxon>
        <taxon>Bacillota</taxon>
        <taxon>Bacilli</taxon>
        <taxon>Bacillales</taxon>
        <taxon>Paenibacillaceae</taxon>
        <taxon>Paenibacillus</taxon>
    </lineage>
</organism>
<accession>A0A4R4E8H1</accession>
<name>A0A4R4E8H1_9BACL</name>
<dbReference type="RefSeq" id="WP_132418810.1">
    <property type="nucleotide sequence ID" value="NZ_SKFG01000014.1"/>
</dbReference>
<dbReference type="Proteomes" id="UP000295418">
    <property type="component" value="Unassembled WGS sequence"/>
</dbReference>
<reference evidence="1 2" key="1">
    <citation type="submission" date="2019-03" db="EMBL/GenBank/DDBJ databases">
        <authorList>
            <person name="Kim M.K.M."/>
        </authorList>
    </citation>
    <scope>NUCLEOTIDE SEQUENCE [LARGE SCALE GENOMIC DNA]</scope>
    <source>
        <strain evidence="1 2">18JY21-1</strain>
    </source>
</reference>